<protein>
    <submittedName>
        <fullName evidence="2">Uncharacterized protein</fullName>
    </submittedName>
</protein>
<accession>A0ABM3B350</accession>
<evidence type="ECO:0000313" key="1">
    <source>
        <dbReference type="Proteomes" id="UP000818029"/>
    </source>
</evidence>
<sequence>MYMYTFLIFGAFMNWSTLLPHLDPTIVPRPMIGFRLKTGLQKVLGSWPLLIPYGWLLRGRTMVVGMWIVESSCGLCWYVFGDLKRAVLLQLWGIIVTLNAVTITRYNHSLLEEPMRLEEYIFHLFVVYVRVRPIFA</sequence>
<name>A0ABM3B350_GOSHI</name>
<gene>
    <name evidence="2" type="primary">LOC121223633</name>
</gene>
<reference evidence="2" key="2">
    <citation type="submission" date="2025-08" db="UniProtKB">
        <authorList>
            <consortium name="RefSeq"/>
        </authorList>
    </citation>
    <scope>IDENTIFICATION</scope>
</reference>
<proteinExistence type="predicted"/>
<dbReference type="RefSeq" id="XP_040961471.1">
    <property type="nucleotide sequence ID" value="XM_041105537.1"/>
</dbReference>
<dbReference type="GeneID" id="121223633"/>
<keyword evidence="1" id="KW-1185">Reference proteome</keyword>
<reference evidence="1" key="1">
    <citation type="journal article" date="2020" name="Nat. Genet.">
        <title>Genomic diversifications of five Gossypium allopolyploid species and their impact on cotton improvement.</title>
        <authorList>
            <person name="Chen Z.J."/>
            <person name="Sreedasyam A."/>
            <person name="Ando A."/>
            <person name="Song Q."/>
            <person name="De Santiago L.M."/>
            <person name="Hulse-Kemp A.M."/>
            <person name="Ding M."/>
            <person name="Ye W."/>
            <person name="Kirkbride R.C."/>
            <person name="Jenkins J."/>
            <person name="Plott C."/>
            <person name="Lovell J."/>
            <person name="Lin Y.M."/>
            <person name="Vaughn R."/>
            <person name="Liu B."/>
            <person name="Simpson S."/>
            <person name="Scheffler B.E."/>
            <person name="Wen L."/>
            <person name="Saski C.A."/>
            <person name="Grover C.E."/>
            <person name="Hu G."/>
            <person name="Conover J.L."/>
            <person name="Carlson J.W."/>
            <person name="Shu S."/>
            <person name="Boston L.B."/>
            <person name="Williams M."/>
            <person name="Peterson D.G."/>
            <person name="McGee K."/>
            <person name="Jones D.C."/>
            <person name="Wendel J.F."/>
            <person name="Stelly D.M."/>
            <person name="Grimwood J."/>
            <person name="Schmutz J."/>
        </authorList>
    </citation>
    <scope>NUCLEOTIDE SEQUENCE [LARGE SCALE GENOMIC DNA]</scope>
    <source>
        <strain evidence="1">cv. TM-1</strain>
    </source>
</reference>
<dbReference type="Proteomes" id="UP000818029">
    <property type="component" value="Chromosome D11"/>
</dbReference>
<organism evidence="1 2">
    <name type="scientific">Gossypium hirsutum</name>
    <name type="common">Upland cotton</name>
    <name type="synonym">Gossypium mexicanum</name>
    <dbReference type="NCBI Taxonomy" id="3635"/>
    <lineage>
        <taxon>Eukaryota</taxon>
        <taxon>Viridiplantae</taxon>
        <taxon>Streptophyta</taxon>
        <taxon>Embryophyta</taxon>
        <taxon>Tracheophyta</taxon>
        <taxon>Spermatophyta</taxon>
        <taxon>Magnoliopsida</taxon>
        <taxon>eudicotyledons</taxon>
        <taxon>Gunneridae</taxon>
        <taxon>Pentapetalae</taxon>
        <taxon>rosids</taxon>
        <taxon>malvids</taxon>
        <taxon>Malvales</taxon>
        <taxon>Malvaceae</taxon>
        <taxon>Malvoideae</taxon>
        <taxon>Gossypium</taxon>
    </lineage>
</organism>
<evidence type="ECO:0000313" key="2">
    <source>
        <dbReference type="RefSeq" id="XP_040961471.1"/>
    </source>
</evidence>